<dbReference type="EMBL" id="JASCZI010091332">
    <property type="protein sequence ID" value="MED6149969.1"/>
    <property type="molecule type" value="Genomic_DNA"/>
</dbReference>
<keyword evidence="2" id="KW-1185">Reference proteome</keyword>
<evidence type="ECO:0000313" key="2">
    <source>
        <dbReference type="Proteomes" id="UP001341840"/>
    </source>
</evidence>
<comment type="caution">
    <text evidence="1">The sequence shown here is derived from an EMBL/GenBank/DDBJ whole genome shotgun (WGS) entry which is preliminary data.</text>
</comment>
<gene>
    <name evidence="1" type="ORF">PIB30_067684</name>
</gene>
<protein>
    <submittedName>
        <fullName evidence="1">Uncharacterized protein</fullName>
    </submittedName>
</protein>
<accession>A0ABU6TN91</accession>
<organism evidence="1 2">
    <name type="scientific">Stylosanthes scabra</name>
    <dbReference type="NCBI Taxonomy" id="79078"/>
    <lineage>
        <taxon>Eukaryota</taxon>
        <taxon>Viridiplantae</taxon>
        <taxon>Streptophyta</taxon>
        <taxon>Embryophyta</taxon>
        <taxon>Tracheophyta</taxon>
        <taxon>Spermatophyta</taxon>
        <taxon>Magnoliopsida</taxon>
        <taxon>eudicotyledons</taxon>
        <taxon>Gunneridae</taxon>
        <taxon>Pentapetalae</taxon>
        <taxon>rosids</taxon>
        <taxon>fabids</taxon>
        <taxon>Fabales</taxon>
        <taxon>Fabaceae</taxon>
        <taxon>Papilionoideae</taxon>
        <taxon>50 kb inversion clade</taxon>
        <taxon>dalbergioids sensu lato</taxon>
        <taxon>Dalbergieae</taxon>
        <taxon>Pterocarpus clade</taxon>
        <taxon>Stylosanthes</taxon>
    </lineage>
</organism>
<reference evidence="1 2" key="1">
    <citation type="journal article" date="2023" name="Plants (Basel)">
        <title>Bridging the Gap: Combining Genomics and Transcriptomics Approaches to Understand Stylosanthes scabra, an Orphan Legume from the Brazilian Caatinga.</title>
        <authorList>
            <person name="Ferreira-Neto J.R.C."/>
            <person name="da Silva M.D."/>
            <person name="Binneck E."/>
            <person name="de Melo N.F."/>
            <person name="da Silva R.H."/>
            <person name="de Melo A.L.T.M."/>
            <person name="Pandolfi V."/>
            <person name="Bustamante F.O."/>
            <person name="Brasileiro-Vidal A.C."/>
            <person name="Benko-Iseppon A.M."/>
        </authorList>
    </citation>
    <scope>NUCLEOTIDE SEQUENCE [LARGE SCALE GENOMIC DNA]</scope>
    <source>
        <tissue evidence="1">Leaves</tissue>
    </source>
</reference>
<sequence>MGEKPDIQAMWQITHQKTNGEWVIEKAKEIDEVQMNPMNLEILSLQMKHLQLR</sequence>
<proteinExistence type="predicted"/>
<name>A0ABU6TN91_9FABA</name>
<dbReference type="Proteomes" id="UP001341840">
    <property type="component" value="Unassembled WGS sequence"/>
</dbReference>
<evidence type="ECO:0000313" key="1">
    <source>
        <dbReference type="EMBL" id="MED6149969.1"/>
    </source>
</evidence>